<feature type="compositionally biased region" description="Acidic residues" evidence="4">
    <location>
        <begin position="216"/>
        <end position="240"/>
    </location>
</feature>
<proteinExistence type="inferred from homology"/>
<reference evidence="6" key="1">
    <citation type="submission" date="2022-11" db="UniProtKB">
        <authorList>
            <consortium name="WormBaseParasite"/>
        </authorList>
    </citation>
    <scope>IDENTIFICATION</scope>
</reference>
<feature type="compositionally biased region" description="Basic and acidic residues" evidence="4">
    <location>
        <begin position="194"/>
        <end position="215"/>
    </location>
</feature>
<dbReference type="InterPro" id="IPR037200">
    <property type="entry name" value="Isy1_sf"/>
</dbReference>
<protein>
    <submittedName>
        <fullName evidence="6">ISY1 splicing factor-like protein</fullName>
    </submittedName>
</protein>
<evidence type="ECO:0000256" key="1">
    <source>
        <dbReference type="ARBA" id="ARBA00004123"/>
    </source>
</evidence>
<dbReference type="PANTHER" id="PTHR13021">
    <property type="entry name" value="PRE-MRNA-SPLICING FACTOR ISY1"/>
    <property type="match status" value="1"/>
</dbReference>
<comment type="similarity">
    <text evidence="2">Belongs to the ISY1 family.</text>
</comment>
<dbReference type="Proteomes" id="UP000887566">
    <property type="component" value="Unplaced"/>
</dbReference>
<evidence type="ECO:0000313" key="6">
    <source>
        <dbReference type="WBParaSite" id="PSAMB.scaffold373size54233.g5518.t1"/>
    </source>
</evidence>
<dbReference type="InterPro" id="IPR029012">
    <property type="entry name" value="Helix_hairpin_bin_sf"/>
</dbReference>
<dbReference type="SUPFAM" id="SSF140102">
    <property type="entry name" value="ISY1 domain-like"/>
    <property type="match status" value="1"/>
</dbReference>
<accession>A0A914WC53</accession>
<dbReference type="GO" id="GO:0000350">
    <property type="term" value="P:generation of catalytic spliceosome for second transesterification step"/>
    <property type="evidence" value="ECO:0007669"/>
    <property type="project" value="InterPro"/>
</dbReference>
<feature type="region of interest" description="Disordered" evidence="4">
    <location>
        <begin position="194"/>
        <end position="242"/>
    </location>
</feature>
<dbReference type="Gene3D" id="1.10.287.660">
    <property type="entry name" value="Helix hairpin bin"/>
    <property type="match status" value="1"/>
</dbReference>
<evidence type="ECO:0000256" key="4">
    <source>
        <dbReference type="SAM" id="MobiDB-lite"/>
    </source>
</evidence>
<sequence length="319" mass="36336">MARNAEKAMTALARWRRMKESESKGPVQRRPADTRDCTDVRNAERFRKEIVMDIAKKIAMIQNPGLGEFKIRDLNDEINKQLKLKFAWESRIKELGGPDYRRIAPKLLDKEGREVAGSRGYKYFGAAKDLPGVRELFEKADTGDASKKNRADMMKNIDADYYGYMDDDDGLLVPLEQEEERRAIAAAVEAWTQRKESTMDTGERRMDTGERRRADSDDEIVDDDPEDNIYRVDDDEDEDDVKTTKTVIIGEDGKPTYIQHVPVPSQKDIEEALLERKKAELLEKYVNETLSQQSSQAATLMGYTQSASLSHHSSSSTNS</sequence>
<dbReference type="AlphaFoldDB" id="A0A914WC53"/>
<evidence type="ECO:0000256" key="3">
    <source>
        <dbReference type="ARBA" id="ARBA00023242"/>
    </source>
</evidence>
<evidence type="ECO:0000256" key="2">
    <source>
        <dbReference type="ARBA" id="ARBA00007002"/>
    </source>
</evidence>
<comment type="subcellular location">
    <subcellularLocation>
        <location evidence="1">Nucleus</location>
    </subcellularLocation>
</comment>
<dbReference type="GO" id="GO:0005634">
    <property type="term" value="C:nucleus"/>
    <property type="evidence" value="ECO:0007669"/>
    <property type="project" value="UniProtKB-SubCell"/>
</dbReference>
<dbReference type="InterPro" id="IPR009360">
    <property type="entry name" value="Isy1"/>
</dbReference>
<evidence type="ECO:0000313" key="5">
    <source>
        <dbReference type="Proteomes" id="UP000887566"/>
    </source>
</evidence>
<organism evidence="5 6">
    <name type="scientific">Plectus sambesii</name>
    <dbReference type="NCBI Taxonomy" id="2011161"/>
    <lineage>
        <taxon>Eukaryota</taxon>
        <taxon>Metazoa</taxon>
        <taxon>Ecdysozoa</taxon>
        <taxon>Nematoda</taxon>
        <taxon>Chromadorea</taxon>
        <taxon>Plectida</taxon>
        <taxon>Plectina</taxon>
        <taxon>Plectoidea</taxon>
        <taxon>Plectidae</taxon>
        <taxon>Plectus</taxon>
    </lineage>
</organism>
<dbReference type="FunFam" id="1.10.287.660:FF:000001">
    <property type="entry name" value="pre-mRNA-splicing factor ISY1 homolog"/>
    <property type="match status" value="1"/>
</dbReference>
<dbReference type="WBParaSite" id="PSAMB.scaffold373size54233.g5518.t1">
    <property type="protein sequence ID" value="PSAMB.scaffold373size54233.g5518.t1"/>
    <property type="gene ID" value="PSAMB.scaffold373size54233.g5518"/>
</dbReference>
<keyword evidence="3" id="KW-0539">Nucleus</keyword>
<keyword evidence="5" id="KW-1185">Reference proteome</keyword>
<name>A0A914WC53_9BILA</name>
<feature type="region of interest" description="Disordered" evidence="4">
    <location>
        <begin position="1"/>
        <end position="36"/>
    </location>
</feature>
<dbReference type="Pfam" id="PF06246">
    <property type="entry name" value="Isy1"/>
    <property type="match status" value="1"/>
</dbReference>